<comment type="caution">
    <text evidence="1">The sequence shown here is derived from an EMBL/GenBank/DDBJ whole genome shotgun (WGS) entry which is preliminary data.</text>
</comment>
<evidence type="ECO:0000313" key="1">
    <source>
        <dbReference type="EMBL" id="KAL3673246.1"/>
    </source>
</evidence>
<dbReference type="AlphaFoldDB" id="A0ABD3G3U2"/>
<keyword evidence="2" id="KW-1185">Reference proteome</keyword>
<protein>
    <submittedName>
        <fullName evidence="1">Uncharacterized protein</fullName>
    </submittedName>
</protein>
<gene>
    <name evidence="1" type="ORF">V7S43_000967</name>
</gene>
<evidence type="ECO:0000313" key="2">
    <source>
        <dbReference type="Proteomes" id="UP001632037"/>
    </source>
</evidence>
<dbReference type="EMBL" id="JBIMZQ010000002">
    <property type="protein sequence ID" value="KAL3673246.1"/>
    <property type="molecule type" value="Genomic_DNA"/>
</dbReference>
<reference evidence="1 2" key="1">
    <citation type="submission" date="2024-09" db="EMBL/GenBank/DDBJ databases">
        <title>Genome sequencing and assembly of Phytophthora oleae, isolate VK10A, causative agent of rot of olive drupes.</title>
        <authorList>
            <person name="Conti Taguali S."/>
            <person name="Riolo M."/>
            <person name="La Spada F."/>
            <person name="Cacciola S.O."/>
            <person name="Dionisio G."/>
        </authorList>
    </citation>
    <scope>NUCLEOTIDE SEQUENCE [LARGE SCALE GENOMIC DNA]</scope>
    <source>
        <strain evidence="1 2">VK10A</strain>
    </source>
</reference>
<sequence>MVVLRPGSSVLKPGVRERQRELETVITKYELLLAIGRTRNADFDSLDFPQLVYRLAECRLCLARLQRTAWQIDQSGQQPVQTRVSCEDEDATSADEAETIRTTLEDTLEKTRKLYQLPEVAMSNLAVQGEVQVLLEKGELLSFCKDHSNAMAAYAEAIRLCYNIKDEATEAILTSKLRKLQLRADAMGRVKSLLLERATDGDNDVENERNRLKTAFAKVAGTDGFLERNQLQSLALELNKTDALSSGEVNEIWRQVLSSEKSVKSVGGIAAPPVSKISFEMFWSWWVSDAVCNFMKNNDVL</sequence>
<accession>A0ABD3G3U2</accession>
<name>A0ABD3G3U2_9STRA</name>
<proteinExistence type="predicted"/>
<organism evidence="1 2">
    <name type="scientific">Phytophthora oleae</name>
    <dbReference type="NCBI Taxonomy" id="2107226"/>
    <lineage>
        <taxon>Eukaryota</taxon>
        <taxon>Sar</taxon>
        <taxon>Stramenopiles</taxon>
        <taxon>Oomycota</taxon>
        <taxon>Peronosporomycetes</taxon>
        <taxon>Peronosporales</taxon>
        <taxon>Peronosporaceae</taxon>
        <taxon>Phytophthora</taxon>
    </lineage>
</organism>
<dbReference type="Proteomes" id="UP001632037">
    <property type="component" value="Unassembled WGS sequence"/>
</dbReference>